<name>A0ABM4UQS0_COFAR</name>
<dbReference type="PANTHER" id="PTHR47723:SF19">
    <property type="entry name" value="POLYNUCLEOTIDYL TRANSFERASE, RIBONUCLEASE H-LIKE SUPERFAMILY PROTEIN"/>
    <property type="match status" value="1"/>
</dbReference>
<feature type="domain" description="RNase H type-1" evidence="1">
    <location>
        <begin position="357"/>
        <end position="409"/>
    </location>
</feature>
<dbReference type="CDD" id="cd06222">
    <property type="entry name" value="RNase_H_like"/>
    <property type="match status" value="1"/>
</dbReference>
<proteinExistence type="predicted"/>
<reference evidence="3" key="1">
    <citation type="submission" date="2025-08" db="UniProtKB">
        <authorList>
            <consortium name="RefSeq"/>
        </authorList>
    </citation>
    <scope>IDENTIFICATION</scope>
    <source>
        <tissue evidence="3">Leaves</tissue>
    </source>
</reference>
<organism evidence="2 3">
    <name type="scientific">Coffea arabica</name>
    <name type="common">Arabian coffee</name>
    <dbReference type="NCBI Taxonomy" id="13443"/>
    <lineage>
        <taxon>Eukaryota</taxon>
        <taxon>Viridiplantae</taxon>
        <taxon>Streptophyta</taxon>
        <taxon>Embryophyta</taxon>
        <taxon>Tracheophyta</taxon>
        <taxon>Spermatophyta</taxon>
        <taxon>Magnoliopsida</taxon>
        <taxon>eudicotyledons</taxon>
        <taxon>Gunneridae</taxon>
        <taxon>Pentapetalae</taxon>
        <taxon>asterids</taxon>
        <taxon>lamiids</taxon>
        <taxon>Gentianales</taxon>
        <taxon>Rubiaceae</taxon>
        <taxon>Ixoroideae</taxon>
        <taxon>Gardenieae complex</taxon>
        <taxon>Bertiereae - Coffeeae clade</taxon>
        <taxon>Coffeeae</taxon>
        <taxon>Coffea</taxon>
    </lineage>
</organism>
<dbReference type="PANTHER" id="PTHR47723">
    <property type="entry name" value="OS05G0353850 PROTEIN"/>
    <property type="match status" value="1"/>
</dbReference>
<keyword evidence="2" id="KW-1185">Reference proteome</keyword>
<dbReference type="InterPro" id="IPR012337">
    <property type="entry name" value="RNaseH-like_sf"/>
</dbReference>
<dbReference type="SUPFAM" id="SSF53098">
    <property type="entry name" value="Ribonuclease H-like"/>
    <property type="match status" value="1"/>
</dbReference>
<evidence type="ECO:0000313" key="2">
    <source>
        <dbReference type="Proteomes" id="UP001652660"/>
    </source>
</evidence>
<sequence length="492" mass="54653">MVWRLLSNVWFSIIINGSSHGFFKSTRGLRQGDPLSPALFIIGAEVMSRDDVLIFANGSSSSLKDIMQVLERVVVVGGFHACQVEVRVTDSAIWRRMLNVSRQVELSMLWLVHDGSCHFWYDNWLGTGALFLLVSVVPNLSFRTFIVTGHWDVSLLSHTFPVEIVSSILQLPVPHGGYADEVVWTPSLSGTFTLASAFQEVWQAHNSSMVLAKASEESIEHVFSSGRIVLEVWNYFGGLCGLSCQVVPLLARIVAWWLRVQDSAIQRLICLVLPSIACWHIWKARNKAIFEGVRIRSDVICQAVFSEIRSIVEIQFKQSPGARAFCQLYDWSCSPVGGYDLKVVRWEANEVGRLVLNTDGCSKGNPGVGGGGGVLRDSIGLPLFAFSAFLGDITCLHAEARALLIGLQIWNSPPAYSMSVAYSTRSAADPVRFSHCYREANKVADALANVGIIHPEQQVKVYECFHMLPRQARGEVRLDRIGMPSVRKVRQM</sequence>
<accession>A0ABM4UQS0</accession>
<dbReference type="RefSeq" id="XP_071909633.1">
    <property type="nucleotide sequence ID" value="XM_072053532.1"/>
</dbReference>
<evidence type="ECO:0000313" key="3">
    <source>
        <dbReference type="RefSeq" id="XP_071909633.1"/>
    </source>
</evidence>
<dbReference type="InterPro" id="IPR002156">
    <property type="entry name" value="RNaseH_domain"/>
</dbReference>
<dbReference type="Proteomes" id="UP001652660">
    <property type="component" value="Chromosome 6c"/>
</dbReference>
<dbReference type="Pfam" id="PF13456">
    <property type="entry name" value="RVT_3"/>
    <property type="match status" value="1"/>
</dbReference>
<evidence type="ECO:0000259" key="1">
    <source>
        <dbReference type="Pfam" id="PF13456"/>
    </source>
</evidence>
<dbReference type="GeneID" id="140008683"/>
<dbReference type="InterPro" id="IPR053151">
    <property type="entry name" value="RNase_H-like"/>
</dbReference>
<dbReference type="InterPro" id="IPR036397">
    <property type="entry name" value="RNaseH_sf"/>
</dbReference>
<dbReference type="Gene3D" id="3.30.420.10">
    <property type="entry name" value="Ribonuclease H-like superfamily/Ribonuclease H"/>
    <property type="match status" value="1"/>
</dbReference>
<dbReference type="InterPro" id="IPR044730">
    <property type="entry name" value="RNase_H-like_dom_plant"/>
</dbReference>
<protein>
    <recommendedName>
        <fullName evidence="1">RNase H type-1 domain-containing protein</fullName>
    </recommendedName>
</protein>
<gene>
    <name evidence="3" type="primary">LOC140008683</name>
</gene>